<dbReference type="PROSITE" id="PS50878">
    <property type="entry name" value="RT_POL"/>
    <property type="match status" value="1"/>
</dbReference>
<dbReference type="Pfam" id="PF00078">
    <property type="entry name" value="RVT_1"/>
    <property type="match status" value="1"/>
</dbReference>
<dbReference type="InterPro" id="IPR043128">
    <property type="entry name" value="Rev_trsase/Diguanyl_cyclase"/>
</dbReference>
<protein>
    <recommendedName>
        <fullName evidence="1">Reverse transcriptase domain-containing protein</fullName>
    </recommendedName>
</protein>
<dbReference type="SUPFAM" id="SSF56672">
    <property type="entry name" value="DNA/RNA polymerases"/>
    <property type="match status" value="1"/>
</dbReference>
<evidence type="ECO:0000259" key="1">
    <source>
        <dbReference type="PROSITE" id="PS50878"/>
    </source>
</evidence>
<evidence type="ECO:0000313" key="2">
    <source>
        <dbReference type="EMBL" id="JAI61691.1"/>
    </source>
</evidence>
<name>A0A0P4WKC4_SCYOL</name>
<dbReference type="PANTHER" id="PTHR33064">
    <property type="entry name" value="POL PROTEIN"/>
    <property type="match status" value="1"/>
</dbReference>
<accession>A0A0P4WKC4</accession>
<dbReference type="AlphaFoldDB" id="A0A0P4WKC4"/>
<dbReference type="InterPro" id="IPR051320">
    <property type="entry name" value="Viral_Replic_Matur_Polypro"/>
</dbReference>
<reference evidence="2" key="1">
    <citation type="submission" date="2015-09" db="EMBL/GenBank/DDBJ databases">
        <title>Scylla olivacea transcriptome.</title>
        <authorList>
            <person name="Ikhwanuddin M."/>
        </authorList>
    </citation>
    <scope>NUCLEOTIDE SEQUENCE</scope>
</reference>
<sequence length="100" mass="11216">MEKVLVGLQWKSTLVYLDDLLVFAGTFDQELERLEEELGRLQEANLKLSPKKCTFFQHEVPFLGHIVGEAVCTRTRQSVGSGGVVRPNVCGGRTKFPRPL</sequence>
<dbReference type="GO" id="GO:0071897">
    <property type="term" value="P:DNA biosynthetic process"/>
    <property type="evidence" value="ECO:0007669"/>
    <property type="project" value="UniProtKB-ARBA"/>
</dbReference>
<dbReference type="InterPro" id="IPR043502">
    <property type="entry name" value="DNA/RNA_pol_sf"/>
</dbReference>
<proteinExistence type="predicted"/>
<dbReference type="EMBL" id="GDRN01083302">
    <property type="protein sequence ID" value="JAI61691.1"/>
    <property type="molecule type" value="Transcribed_RNA"/>
</dbReference>
<feature type="domain" description="Reverse transcriptase" evidence="1">
    <location>
        <begin position="1"/>
        <end position="67"/>
    </location>
</feature>
<dbReference type="PANTHER" id="PTHR33064:SF37">
    <property type="entry name" value="RIBONUCLEASE H"/>
    <property type="match status" value="1"/>
</dbReference>
<dbReference type="Gene3D" id="3.30.70.270">
    <property type="match status" value="1"/>
</dbReference>
<dbReference type="InterPro" id="IPR000477">
    <property type="entry name" value="RT_dom"/>
</dbReference>
<organism evidence="2">
    <name type="scientific">Scylla olivacea</name>
    <name type="common">Orange mud crab</name>
    <name type="synonym">Cancer olivacea</name>
    <dbReference type="NCBI Taxonomy" id="85551"/>
    <lineage>
        <taxon>Eukaryota</taxon>
        <taxon>Metazoa</taxon>
        <taxon>Ecdysozoa</taxon>
        <taxon>Arthropoda</taxon>
        <taxon>Crustacea</taxon>
        <taxon>Multicrustacea</taxon>
        <taxon>Malacostraca</taxon>
        <taxon>Eumalacostraca</taxon>
        <taxon>Eucarida</taxon>
        <taxon>Decapoda</taxon>
        <taxon>Pleocyemata</taxon>
        <taxon>Brachyura</taxon>
        <taxon>Eubrachyura</taxon>
        <taxon>Portunoidea</taxon>
        <taxon>Portunidae</taxon>
        <taxon>Portuninae</taxon>
        <taxon>Scylla</taxon>
    </lineage>
</organism>